<organism evidence="2">
    <name type="scientific">marine sediment metagenome</name>
    <dbReference type="NCBI Taxonomy" id="412755"/>
    <lineage>
        <taxon>unclassified sequences</taxon>
        <taxon>metagenomes</taxon>
        <taxon>ecological metagenomes</taxon>
    </lineage>
</organism>
<proteinExistence type="predicted"/>
<name>A0A0F9T2A7_9ZZZZ</name>
<feature type="compositionally biased region" description="Polar residues" evidence="1">
    <location>
        <begin position="32"/>
        <end position="47"/>
    </location>
</feature>
<evidence type="ECO:0000256" key="1">
    <source>
        <dbReference type="SAM" id="MobiDB-lite"/>
    </source>
</evidence>
<dbReference type="AlphaFoldDB" id="A0A0F9T2A7"/>
<comment type="caution">
    <text evidence="2">The sequence shown here is derived from an EMBL/GenBank/DDBJ whole genome shotgun (WGS) entry which is preliminary data.</text>
</comment>
<accession>A0A0F9T2A7</accession>
<sequence length="98" mass="11154">MDYLALREQRRKWGKAYRDRRKAGITAKPRPRTSTSEEPVTPIANSDKNIAELSTMTPVEIQFADGCVWNGTMSRRMDEALADHHQQHGRGTKQEVTA</sequence>
<dbReference type="EMBL" id="LAZR01000436">
    <property type="protein sequence ID" value="KKN68952.1"/>
    <property type="molecule type" value="Genomic_DNA"/>
</dbReference>
<evidence type="ECO:0000313" key="2">
    <source>
        <dbReference type="EMBL" id="KKN68952.1"/>
    </source>
</evidence>
<feature type="region of interest" description="Disordered" evidence="1">
    <location>
        <begin position="15"/>
        <end position="47"/>
    </location>
</feature>
<reference evidence="2" key="1">
    <citation type="journal article" date="2015" name="Nature">
        <title>Complex archaea that bridge the gap between prokaryotes and eukaryotes.</title>
        <authorList>
            <person name="Spang A."/>
            <person name="Saw J.H."/>
            <person name="Jorgensen S.L."/>
            <person name="Zaremba-Niedzwiedzka K."/>
            <person name="Martijn J."/>
            <person name="Lind A.E."/>
            <person name="van Eijk R."/>
            <person name="Schleper C."/>
            <person name="Guy L."/>
            <person name="Ettema T.J."/>
        </authorList>
    </citation>
    <scope>NUCLEOTIDE SEQUENCE</scope>
</reference>
<protein>
    <submittedName>
        <fullName evidence="2">Uncharacterized protein</fullName>
    </submittedName>
</protein>
<gene>
    <name evidence="2" type="ORF">LCGC14_0446370</name>
</gene>